<dbReference type="Pfam" id="PF04542">
    <property type="entry name" value="Sigma70_r2"/>
    <property type="match status" value="1"/>
</dbReference>
<dbReference type="NCBIfam" id="TIGR02937">
    <property type="entry name" value="sigma70-ECF"/>
    <property type="match status" value="1"/>
</dbReference>
<feature type="domain" description="RNA polymerase sigma factor 70 region 4 type 2" evidence="6">
    <location>
        <begin position="124"/>
        <end position="174"/>
    </location>
</feature>
<protein>
    <submittedName>
        <fullName evidence="7">RNA polymerase sigma-70 factor</fullName>
    </submittedName>
</protein>
<keyword evidence="2" id="KW-0805">Transcription regulation</keyword>
<keyword evidence="8" id="KW-1185">Reference proteome</keyword>
<dbReference type="InterPro" id="IPR013324">
    <property type="entry name" value="RNA_pol_sigma_r3/r4-like"/>
</dbReference>
<keyword evidence="4" id="KW-0804">Transcription</keyword>
<gene>
    <name evidence="7" type="ORF">IFO69_07025</name>
</gene>
<dbReference type="InterPro" id="IPR013325">
    <property type="entry name" value="RNA_pol_sigma_r2"/>
</dbReference>
<comment type="caution">
    <text evidence="7">The sequence shown here is derived from an EMBL/GenBank/DDBJ whole genome shotgun (WGS) entry which is preliminary data.</text>
</comment>
<dbReference type="SUPFAM" id="SSF88659">
    <property type="entry name" value="Sigma3 and sigma4 domains of RNA polymerase sigma factors"/>
    <property type="match status" value="1"/>
</dbReference>
<dbReference type="InterPro" id="IPR013249">
    <property type="entry name" value="RNA_pol_sigma70_r4_t2"/>
</dbReference>
<dbReference type="InterPro" id="IPR014327">
    <property type="entry name" value="RNA_pol_sigma70_bacteroid"/>
</dbReference>
<evidence type="ECO:0000256" key="1">
    <source>
        <dbReference type="ARBA" id="ARBA00010641"/>
    </source>
</evidence>
<evidence type="ECO:0000313" key="7">
    <source>
        <dbReference type="EMBL" id="MBD8488494.1"/>
    </source>
</evidence>
<name>A0ABR9ALJ7_9BACT</name>
<dbReference type="EMBL" id="JACYTQ010000002">
    <property type="protein sequence ID" value="MBD8488494.1"/>
    <property type="molecule type" value="Genomic_DNA"/>
</dbReference>
<dbReference type="InterPro" id="IPR039425">
    <property type="entry name" value="RNA_pol_sigma-70-like"/>
</dbReference>
<evidence type="ECO:0000259" key="5">
    <source>
        <dbReference type="Pfam" id="PF04542"/>
    </source>
</evidence>
<evidence type="ECO:0000313" key="8">
    <source>
        <dbReference type="Proteomes" id="UP000647133"/>
    </source>
</evidence>
<evidence type="ECO:0000256" key="2">
    <source>
        <dbReference type="ARBA" id="ARBA00023015"/>
    </source>
</evidence>
<proteinExistence type="inferred from homology"/>
<dbReference type="PANTHER" id="PTHR43133:SF46">
    <property type="entry name" value="RNA POLYMERASE SIGMA-70 FACTOR ECF SUBFAMILY"/>
    <property type="match status" value="1"/>
</dbReference>
<dbReference type="Gene3D" id="1.10.1740.10">
    <property type="match status" value="1"/>
</dbReference>
<dbReference type="Pfam" id="PF08281">
    <property type="entry name" value="Sigma70_r4_2"/>
    <property type="match status" value="1"/>
</dbReference>
<dbReference type="InterPro" id="IPR007627">
    <property type="entry name" value="RNA_pol_sigma70_r2"/>
</dbReference>
<comment type="similarity">
    <text evidence="1">Belongs to the sigma-70 factor family. ECF subfamily.</text>
</comment>
<accession>A0ABR9ALJ7</accession>
<dbReference type="InterPro" id="IPR036388">
    <property type="entry name" value="WH-like_DNA-bd_sf"/>
</dbReference>
<organism evidence="7 8">
    <name type="scientific">Echinicola arenosa</name>
    <dbReference type="NCBI Taxonomy" id="2774144"/>
    <lineage>
        <taxon>Bacteria</taxon>
        <taxon>Pseudomonadati</taxon>
        <taxon>Bacteroidota</taxon>
        <taxon>Cytophagia</taxon>
        <taxon>Cytophagales</taxon>
        <taxon>Cyclobacteriaceae</taxon>
        <taxon>Echinicola</taxon>
    </lineage>
</organism>
<dbReference type="NCBIfam" id="TIGR02985">
    <property type="entry name" value="Sig70_bacteroi1"/>
    <property type="match status" value="1"/>
</dbReference>
<keyword evidence="3" id="KW-0731">Sigma factor</keyword>
<evidence type="ECO:0000256" key="3">
    <source>
        <dbReference type="ARBA" id="ARBA00023082"/>
    </source>
</evidence>
<dbReference type="Gene3D" id="1.10.10.10">
    <property type="entry name" value="Winged helix-like DNA-binding domain superfamily/Winged helix DNA-binding domain"/>
    <property type="match status" value="1"/>
</dbReference>
<dbReference type="CDD" id="cd06171">
    <property type="entry name" value="Sigma70_r4"/>
    <property type="match status" value="1"/>
</dbReference>
<feature type="domain" description="RNA polymerase sigma-70 region 2" evidence="5">
    <location>
        <begin position="26"/>
        <end position="92"/>
    </location>
</feature>
<dbReference type="RefSeq" id="WP_192009360.1">
    <property type="nucleotide sequence ID" value="NZ_JACYTQ010000002.1"/>
</dbReference>
<evidence type="ECO:0000256" key="4">
    <source>
        <dbReference type="ARBA" id="ARBA00023163"/>
    </source>
</evidence>
<dbReference type="InterPro" id="IPR014284">
    <property type="entry name" value="RNA_pol_sigma-70_dom"/>
</dbReference>
<dbReference type="SUPFAM" id="SSF88946">
    <property type="entry name" value="Sigma2 domain of RNA polymerase sigma factors"/>
    <property type="match status" value="1"/>
</dbReference>
<dbReference type="Proteomes" id="UP000647133">
    <property type="component" value="Unassembled WGS sequence"/>
</dbReference>
<sequence>MNPIKLNHILKKIVEKNDEKAFSVFFDHYHTRLLNLALLFLPNYQQAEELVSEVILKLLQKREGLLQIQNFEGYLFKMVKNRALNSIKASSREKGKISIDDIQDYLIPDVSDPEKKMINGDLKRELNRVIANLPPKRRLVFKMVKDENLSYKEVAEILEISERTVEVHLKLAITDLRGTLQQFYDEYQGRILVSNQRFLSLFL</sequence>
<reference evidence="7 8" key="1">
    <citation type="submission" date="2020-09" db="EMBL/GenBank/DDBJ databases">
        <title>Echinicola sp. CAU 1574 isolated from sand of Sido Beach.</title>
        <authorList>
            <person name="Kim W."/>
        </authorList>
    </citation>
    <scope>NUCLEOTIDE SEQUENCE [LARGE SCALE GENOMIC DNA]</scope>
    <source>
        <strain evidence="7 8">CAU 1574</strain>
    </source>
</reference>
<dbReference type="PANTHER" id="PTHR43133">
    <property type="entry name" value="RNA POLYMERASE ECF-TYPE SIGMA FACTO"/>
    <property type="match status" value="1"/>
</dbReference>
<evidence type="ECO:0000259" key="6">
    <source>
        <dbReference type="Pfam" id="PF08281"/>
    </source>
</evidence>